<dbReference type="Gene3D" id="1.10.110.10">
    <property type="entry name" value="Plant lipid-transfer and hydrophobic proteins"/>
    <property type="match status" value="1"/>
</dbReference>
<evidence type="ECO:0000259" key="10">
    <source>
        <dbReference type="SMART" id="SM00499"/>
    </source>
</evidence>
<evidence type="ECO:0000256" key="2">
    <source>
        <dbReference type="ARBA" id="ARBA00009748"/>
    </source>
</evidence>
<evidence type="ECO:0000256" key="5">
    <source>
        <dbReference type="ARBA" id="ARBA00022729"/>
    </source>
</evidence>
<evidence type="ECO:0000256" key="3">
    <source>
        <dbReference type="ARBA" id="ARBA00022475"/>
    </source>
</evidence>
<reference evidence="11 12" key="1">
    <citation type="journal article" date="2021" name="Nat. Commun.">
        <title>Incipient diploidization of the medicinal plant Perilla within 10,000 years.</title>
        <authorList>
            <person name="Zhang Y."/>
            <person name="Shen Q."/>
            <person name="Leng L."/>
            <person name="Zhang D."/>
            <person name="Chen S."/>
            <person name="Shi Y."/>
            <person name="Ning Z."/>
            <person name="Chen S."/>
        </authorList>
    </citation>
    <scope>NUCLEOTIDE SEQUENCE [LARGE SCALE GENOMIC DNA]</scope>
    <source>
        <strain evidence="12">cv. PC099</strain>
    </source>
</reference>
<protein>
    <recommendedName>
        <fullName evidence="10">Bifunctional inhibitor/plant lipid transfer protein/seed storage helical domain-containing protein</fullName>
    </recommendedName>
</protein>
<evidence type="ECO:0000256" key="6">
    <source>
        <dbReference type="ARBA" id="ARBA00023157"/>
    </source>
</evidence>
<keyword evidence="7" id="KW-0325">Glycoprotein</keyword>
<sequence length="162" mass="16891">MTKSFKPCINYLTTGSTASSPTEACCTSLRNLMSNGQDCLCLIITGGVPLHVPLNRPLAMSLPRACKMTGVAVECKATASPVEAPDLGESSPSMSPWPSPPSPRASSISELPAPSLPPESDVEPALTPPGMRPTLLPSAAHSSHSALPSLFAMLGVFLFHCY</sequence>
<accession>A0AAD4IUK5</accession>
<keyword evidence="3" id="KW-1003">Cell membrane</keyword>
<name>A0AAD4IUK5_PERFH</name>
<evidence type="ECO:0000256" key="7">
    <source>
        <dbReference type="ARBA" id="ARBA00023180"/>
    </source>
</evidence>
<dbReference type="EMBL" id="SDAM02001963">
    <property type="protein sequence ID" value="KAH6821596.1"/>
    <property type="molecule type" value="Genomic_DNA"/>
</dbReference>
<dbReference type="AlphaFoldDB" id="A0AAD4IUK5"/>
<feature type="compositionally biased region" description="Low complexity" evidence="9">
    <location>
        <begin position="104"/>
        <end position="113"/>
    </location>
</feature>
<evidence type="ECO:0000313" key="12">
    <source>
        <dbReference type="Proteomes" id="UP001190926"/>
    </source>
</evidence>
<evidence type="ECO:0000256" key="1">
    <source>
        <dbReference type="ARBA" id="ARBA00004609"/>
    </source>
</evidence>
<keyword evidence="4" id="KW-0336">GPI-anchor</keyword>
<dbReference type="InterPro" id="IPR016140">
    <property type="entry name" value="Bifunc_inhib/LTP/seed_store"/>
</dbReference>
<dbReference type="InterPro" id="IPR043325">
    <property type="entry name" value="LTSS"/>
</dbReference>
<dbReference type="GO" id="GO:0005886">
    <property type="term" value="C:plasma membrane"/>
    <property type="evidence" value="ECO:0007669"/>
    <property type="project" value="UniProtKB-SubCell"/>
</dbReference>
<keyword evidence="8" id="KW-0449">Lipoprotein</keyword>
<keyword evidence="5" id="KW-0732">Signal</keyword>
<evidence type="ECO:0000313" key="11">
    <source>
        <dbReference type="EMBL" id="KAH6821596.1"/>
    </source>
</evidence>
<keyword evidence="6" id="KW-1015">Disulfide bond</keyword>
<dbReference type="SUPFAM" id="SSF47699">
    <property type="entry name" value="Bifunctional inhibitor/lipid-transfer protein/seed storage 2S albumin"/>
    <property type="match status" value="1"/>
</dbReference>
<evidence type="ECO:0000256" key="8">
    <source>
        <dbReference type="ARBA" id="ARBA00023288"/>
    </source>
</evidence>
<dbReference type="Proteomes" id="UP001190926">
    <property type="component" value="Unassembled WGS sequence"/>
</dbReference>
<feature type="domain" description="Bifunctional inhibitor/plant lipid transfer protein/seed storage helical" evidence="10">
    <location>
        <begin position="8"/>
        <end position="75"/>
    </location>
</feature>
<comment type="subcellular location">
    <subcellularLocation>
        <location evidence="1">Cell membrane</location>
        <topology evidence="1">Lipid-anchor</topology>
        <topology evidence="1">GPI-anchor</topology>
    </subcellularLocation>
</comment>
<dbReference type="Pfam" id="PF14368">
    <property type="entry name" value="LTP_2"/>
    <property type="match status" value="1"/>
</dbReference>
<comment type="caution">
    <text evidence="11">The sequence shown here is derived from an EMBL/GenBank/DDBJ whole genome shotgun (WGS) entry which is preliminary data.</text>
</comment>
<evidence type="ECO:0000256" key="9">
    <source>
        <dbReference type="SAM" id="MobiDB-lite"/>
    </source>
</evidence>
<dbReference type="CDD" id="cd00010">
    <property type="entry name" value="AAI_LTSS"/>
    <property type="match status" value="1"/>
</dbReference>
<dbReference type="InterPro" id="IPR036312">
    <property type="entry name" value="Bifun_inhib/LTP/seed_sf"/>
</dbReference>
<dbReference type="GO" id="GO:0098552">
    <property type="term" value="C:side of membrane"/>
    <property type="evidence" value="ECO:0007669"/>
    <property type="project" value="UniProtKB-KW"/>
</dbReference>
<keyword evidence="4" id="KW-0472">Membrane</keyword>
<dbReference type="SMART" id="SM00499">
    <property type="entry name" value="AAI"/>
    <property type="match status" value="1"/>
</dbReference>
<gene>
    <name evidence="11" type="ORF">C2S53_016706</name>
</gene>
<evidence type="ECO:0000256" key="4">
    <source>
        <dbReference type="ARBA" id="ARBA00022622"/>
    </source>
</evidence>
<keyword evidence="12" id="KW-1185">Reference proteome</keyword>
<organism evidence="11 12">
    <name type="scientific">Perilla frutescens var. hirtella</name>
    <name type="common">Perilla citriodora</name>
    <name type="synonym">Perilla setoyensis</name>
    <dbReference type="NCBI Taxonomy" id="608512"/>
    <lineage>
        <taxon>Eukaryota</taxon>
        <taxon>Viridiplantae</taxon>
        <taxon>Streptophyta</taxon>
        <taxon>Embryophyta</taxon>
        <taxon>Tracheophyta</taxon>
        <taxon>Spermatophyta</taxon>
        <taxon>Magnoliopsida</taxon>
        <taxon>eudicotyledons</taxon>
        <taxon>Gunneridae</taxon>
        <taxon>Pentapetalae</taxon>
        <taxon>asterids</taxon>
        <taxon>lamiids</taxon>
        <taxon>Lamiales</taxon>
        <taxon>Lamiaceae</taxon>
        <taxon>Nepetoideae</taxon>
        <taxon>Elsholtzieae</taxon>
        <taxon>Perilla</taxon>
    </lineage>
</organism>
<proteinExistence type="inferred from homology"/>
<dbReference type="PANTHER" id="PTHR33044">
    <property type="entry name" value="BIFUNCTIONAL INHIBITOR/LIPID-TRANSFER PROTEIN/SEED STORAGE 2S ALBUMIN SUPERFAMILY PROTEIN-RELATED"/>
    <property type="match status" value="1"/>
</dbReference>
<feature type="region of interest" description="Disordered" evidence="9">
    <location>
        <begin position="82"/>
        <end position="139"/>
    </location>
</feature>
<comment type="similarity">
    <text evidence="2">Belongs to the plant LTP family.</text>
</comment>